<sequence>MYRTTVLAVPFYDCETWPVRTAELRRLQMLDNRCLRTIGRTAIGKRYPKRRSKPERCLQYNSANLFDRNASVLETRRQIPLGRNHNSTRRIIRRQVKLKYHCRPRSLVDPKG</sequence>
<dbReference type="GeneID" id="20317793"/>
<gene>
    <name evidence="1" type="ORF">T265_03606</name>
</gene>
<name>A0A074ZVC0_OPIVI</name>
<protein>
    <submittedName>
        <fullName evidence="1">Uncharacterized protein</fullName>
    </submittedName>
</protein>
<dbReference type="AlphaFoldDB" id="A0A074ZVC0"/>
<reference evidence="1 2" key="1">
    <citation type="submission" date="2013-11" db="EMBL/GenBank/DDBJ databases">
        <title>Opisthorchis viverrini - life in the bile duct.</title>
        <authorList>
            <person name="Young N.D."/>
            <person name="Nagarajan N."/>
            <person name="Lin S.J."/>
            <person name="Korhonen P.K."/>
            <person name="Jex A.R."/>
            <person name="Hall R.S."/>
            <person name="Safavi-Hemami H."/>
            <person name="Kaewkong W."/>
            <person name="Bertrand D."/>
            <person name="Gao S."/>
            <person name="Seet Q."/>
            <person name="Wongkham S."/>
            <person name="Teh B.T."/>
            <person name="Wongkham C."/>
            <person name="Intapan P.M."/>
            <person name="Maleewong W."/>
            <person name="Yang X."/>
            <person name="Hu M."/>
            <person name="Wang Z."/>
            <person name="Hofmann A."/>
            <person name="Sternberg P.W."/>
            <person name="Tan P."/>
            <person name="Wang J."/>
            <person name="Gasser R.B."/>
        </authorList>
    </citation>
    <scope>NUCLEOTIDE SEQUENCE [LARGE SCALE GENOMIC DNA]</scope>
</reference>
<dbReference type="KEGG" id="ovi:T265_03606"/>
<evidence type="ECO:0000313" key="2">
    <source>
        <dbReference type="Proteomes" id="UP000054324"/>
    </source>
</evidence>
<dbReference type="EMBL" id="KL596671">
    <property type="protein sequence ID" value="KER29807.1"/>
    <property type="molecule type" value="Genomic_DNA"/>
</dbReference>
<accession>A0A074ZVC0</accession>
<evidence type="ECO:0000313" key="1">
    <source>
        <dbReference type="EMBL" id="KER29807.1"/>
    </source>
</evidence>
<keyword evidence="2" id="KW-1185">Reference proteome</keyword>
<dbReference type="CTD" id="20317793"/>
<dbReference type="RefSeq" id="XP_009166405.1">
    <property type="nucleotide sequence ID" value="XM_009168141.1"/>
</dbReference>
<organism evidence="1 2">
    <name type="scientific">Opisthorchis viverrini</name>
    <name type="common">Southeast Asian liver fluke</name>
    <dbReference type="NCBI Taxonomy" id="6198"/>
    <lineage>
        <taxon>Eukaryota</taxon>
        <taxon>Metazoa</taxon>
        <taxon>Spiralia</taxon>
        <taxon>Lophotrochozoa</taxon>
        <taxon>Platyhelminthes</taxon>
        <taxon>Trematoda</taxon>
        <taxon>Digenea</taxon>
        <taxon>Opisthorchiida</taxon>
        <taxon>Opisthorchiata</taxon>
        <taxon>Opisthorchiidae</taxon>
        <taxon>Opisthorchis</taxon>
    </lineage>
</organism>
<dbReference type="Proteomes" id="UP000054324">
    <property type="component" value="Unassembled WGS sequence"/>
</dbReference>
<dbReference type="OrthoDB" id="410404at2759"/>
<proteinExistence type="predicted"/>